<name>A0A819D2P0_9BILA</name>
<evidence type="ECO:0000256" key="2">
    <source>
        <dbReference type="ARBA" id="ARBA00022840"/>
    </source>
</evidence>
<keyword evidence="1" id="KW-0547">Nucleotide-binding</keyword>
<organism evidence="3 6">
    <name type="scientific">Rotaria magnacalcarata</name>
    <dbReference type="NCBI Taxonomy" id="392030"/>
    <lineage>
        <taxon>Eukaryota</taxon>
        <taxon>Metazoa</taxon>
        <taxon>Spiralia</taxon>
        <taxon>Gnathifera</taxon>
        <taxon>Rotifera</taxon>
        <taxon>Eurotatoria</taxon>
        <taxon>Bdelloidea</taxon>
        <taxon>Philodinida</taxon>
        <taxon>Philodinidae</taxon>
        <taxon>Rotaria</taxon>
    </lineage>
</organism>
<dbReference type="EMBL" id="CAJOBF010005303">
    <property type="protein sequence ID" value="CAF4170364.1"/>
    <property type="molecule type" value="Genomic_DNA"/>
</dbReference>
<accession>A0A819D2P0</accession>
<dbReference type="Gene3D" id="3.40.50.300">
    <property type="entry name" value="P-loop containing nucleotide triphosphate hydrolases"/>
    <property type="match status" value="1"/>
</dbReference>
<dbReference type="GO" id="GO:0005524">
    <property type="term" value="F:ATP binding"/>
    <property type="evidence" value="ECO:0007669"/>
    <property type="project" value="UniProtKB-KW"/>
</dbReference>
<proteinExistence type="predicted"/>
<reference evidence="3" key="1">
    <citation type="submission" date="2021-02" db="EMBL/GenBank/DDBJ databases">
        <authorList>
            <person name="Nowell W R."/>
        </authorList>
    </citation>
    <scope>NUCLEOTIDE SEQUENCE</scope>
</reference>
<evidence type="ECO:0000256" key="1">
    <source>
        <dbReference type="ARBA" id="ARBA00022741"/>
    </source>
</evidence>
<protein>
    <submittedName>
        <fullName evidence="3">Uncharacterized protein</fullName>
    </submittedName>
</protein>
<dbReference type="GO" id="GO:0016020">
    <property type="term" value="C:membrane"/>
    <property type="evidence" value="ECO:0007669"/>
    <property type="project" value="TreeGrafter"/>
</dbReference>
<evidence type="ECO:0000313" key="3">
    <source>
        <dbReference type="EMBL" id="CAF3826377.1"/>
    </source>
</evidence>
<gene>
    <name evidence="4" type="ORF">BYL167_LOCUS10805</name>
    <name evidence="3" type="ORF">OVN521_LOCUS5372</name>
    <name evidence="5" type="ORF">UXM345_LOCUS26242</name>
</gene>
<dbReference type="Proteomes" id="UP000663866">
    <property type="component" value="Unassembled WGS sequence"/>
</dbReference>
<evidence type="ECO:0000313" key="4">
    <source>
        <dbReference type="EMBL" id="CAF3946801.1"/>
    </source>
</evidence>
<dbReference type="EMBL" id="CAJOBG010000532">
    <property type="protein sequence ID" value="CAF3826377.1"/>
    <property type="molecule type" value="Genomic_DNA"/>
</dbReference>
<evidence type="ECO:0000313" key="5">
    <source>
        <dbReference type="EMBL" id="CAF4170364.1"/>
    </source>
</evidence>
<comment type="caution">
    <text evidence="3">The sequence shown here is derived from an EMBL/GenBank/DDBJ whole genome shotgun (WGS) entry which is preliminary data.</text>
</comment>
<dbReference type="PANTHER" id="PTHR24223">
    <property type="entry name" value="ATP-BINDING CASSETTE SUB-FAMILY C"/>
    <property type="match status" value="1"/>
</dbReference>
<dbReference type="Proteomes" id="UP000681967">
    <property type="component" value="Unassembled WGS sequence"/>
</dbReference>
<dbReference type="GO" id="GO:0042626">
    <property type="term" value="F:ATPase-coupled transmembrane transporter activity"/>
    <property type="evidence" value="ECO:0007669"/>
    <property type="project" value="TreeGrafter"/>
</dbReference>
<dbReference type="AlphaFoldDB" id="A0A819D2P0"/>
<dbReference type="Proteomes" id="UP000663842">
    <property type="component" value="Unassembled WGS sequence"/>
</dbReference>
<keyword evidence="2" id="KW-0067">ATP-binding</keyword>
<sequence length="139" mass="15817">MGTRLIQLTSKKGLLPGKIYFHNYSLRYRPGLGPSLKNINFEVTPCEKIGIIGRTVDRSSIEGKIVIDHIDISRIAVRQLRSNLNVIHQRPVLFRGTLRYNLGPFNYYSDEQLWVALEAVQIKPTIAESSNNLLPPVFQ</sequence>
<dbReference type="InterPro" id="IPR027417">
    <property type="entry name" value="P-loop_NTPase"/>
</dbReference>
<dbReference type="InterPro" id="IPR050173">
    <property type="entry name" value="ABC_transporter_C-like"/>
</dbReference>
<dbReference type="SUPFAM" id="SSF52540">
    <property type="entry name" value="P-loop containing nucleoside triphosphate hydrolases"/>
    <property type="match status" value="1"/>
</dbReference>
<keyword evidence="6" id="KW-1185">Reference proteome</keyword>
<dbReference type="EMBL" id="CAJOBH010003305">
    <property type="protein sequence ID" value="CAF3946801.1"/>
    <property type="molecule type" value="Genomic_DNA"/>
</dbReference>
<evidence type="ECO:0000313" key="6">
    <source>
        <dbReference type="Proteomes" id="UP000663866"/>
    </source>
</evidence>